<organism evidence="1 2">
    <name type="scientific">Brevibacillus brevis</name>
    <name type="common">Bacillus brevis</name>
    <dbReference type="NCBI Taxonomy" id="1393"/>
    <lineage>
        <taxon>Bacteria</taxon>
        <taxon>Bacillati</taxon>
        <taxon>Bacillota</taxon>
        <taxon>Bacilli</taxon>
        <taxon>Bacillales</taxon>
        <taxon>Paenibacillaceae</taxon>
        <taxon>Brevibacillus</taxon>
    </lineage>
</organism>
<evidence type="ECO:0000313" key="1">
    <source>
        <dbReference type="EMBL" id="QDS32863.1"/>
    </source>
</evidence>
<sequence>MKKQWVQVIRLAEQAFFTIIFSANKRVGDRGIILPKRFNSKLKIRRFLQKFMTPCLANRVIGNLDLRRINGQLAIPVGDTIGAPPIVKSKVLSSGSRCATLVVWFAFDSSDRFFRVYQLKKLPNGRWIVVGRHPLDYPFNLPQDLLKRQIPCGKICTPWRGKLKTRKKLLSSKKIRY</sequence>
<protein>
    <submittedName>
        <fullName evidence="1">Uncharacterized protein</fullName>
    </submittedName>
</protein>
<accession>A0A517I1T7</accession>
<dbReference type="Gene3D" id="3.10.450.420">
    <property type="match status" value="1"/>
</dbReference>
<gene>
    <name evidence="1" type="ORF">FPS98_02065</name>
</gene>
<dbReference type="EMBL" id="CP042161">
    <property type="protein sequence ID" value="QDS32863.1"/>
    <property type="molecule type" value="Genomic_DNA"/>
</dbReference>
<evidence type="ECO:0000313" key="2">
    <source>
        <dbReference type="Proteomes" id="UP000317713"/>
    </source>
</evidence>
<name>A0A517I1T7_BREBE</name>
<dbReference type="Proteomes" id="UP000317713">
    <property type="component" value="Chromosome"/>
</dbReference>
<dbReference type="InterPro" id="IPR053749">
    <property type="entry name" value="TA_system-associated_sf"/>
</dbReference>
<dbReference type="RefSeq" id="WP_144613101.1">
    <property type="nucleotide sequence ID" value="NZ_CP042161.1"/>
</dbReference>
<proteinExistence type="predicted"/>
<dbReference type="AlphaFoldDB" id="A0A517I1T7"/>
<reference evidence="1 2" key="1">
    <citation type="submission" date="2019-07" db="EMBL/GenBank/DDBJ databases">
        <title>Characterization of Brevibacillus brevis HK544, as a potential biocontrol agent.</title>
        <authorList>
            <person name="Kim H."/>
        </authorList>
    </citation>
    <scope>NUCLEOTIDE SEQUENCE [LARGE SCALE GENOMIC DNA]</scope>
    <source>
        <strain evidence="1 2">HK544</strain>
    </source>
</reference>